<proteinExistence type="inferred from homology"/>
<dbReference type="EC" id="2.6.1.42" evidence="6"/>
<comment type="caution">
    <text evidence="10">The sequence shown here is derived from an EMBL/GenBank/DDBJ whole genome shotgun (WGS) entry which is preliminary data.</text>
</comment>
<evidence type="ECO:0000256" key="3">
    <source>
        <dbReference type="ARBA" id="ARBA00004931"/>
    </source>
</evidence>
<evidence type="ECO:0000256" key="9">
    <source>
        <dbReference type="ARBA" id="ARBA00049229"/>
    </source>
</evidence>
<dbReference type="AlphaFoldDB" id="A0A1F6GA95"/>
<dbReference type="EMBL" id="MFNE01000029">
    <property type="protein sequence ID" value="OGG95033.1"/>
    <property type="molecule type" value="Genomic_DNA"/>
</dbReference>
<dbReference type="InterPro" id="IPR043131">
    <property type="entry name" value="BCAT-like_N"/>
</dbReference>
<evidence type="ECO:0000256" key="4">
    <source>
        <dbReference type="ARBA" id="ARBA00005072"/>
    </source>
</evidence>
<dbReference type="STRING" id="1817772.A2527_12735"/>
<evidence type="ECO:0000313" key="11">
    <source>
        <dbReference type="Proteomes" id="UP000178449"/>
    </source>
</evidence>
<evidence type="ECO:0000256" key="5">
    <source>
        <dbReference type="ARBA" id="ARBA00009320"/>
    </source>
</evidence>
<protein>
    <recommendedName>
        <fullName evidence="6">branched-chain-amino-acid transaminase</fullName>
        <ecNumber evidence="6">2.6.1.42</ecNumber>
    </recommendedName>
</protein>
<name>A0A1F6GA95_9PROT</name>
<comment type="catalytic activity">
    <reaction evidence="9">
        <text>L-leucine + 2-oxoglutarate = 4-methyl-2-oxopentanoate + L-glutamate</text>
        <dbReference type="Rhea" id="RHEA:18321"/>
        <dbReference type="ChEBI" id="CHEBI:16810"/>
        <dbReference type="ChEBI" id="CHEBI:17865"/>
        <dbReference type="ChEBI" id="CHEBI:29985"/>
        <dbReference type="ChEBI" id="CHEBI:57427"/>
        <dbReference type="EC" id="2.6.1.42"/>
    </reaction>
</comment>
<gene>
    <name evidence="10" type="ORF">A2527_12735</name>
</gene>
<dbReference type="Proteomes" id="UP000178449">
    <property type="component" value="Unassembled WGS sequence"/>
</dbReference>
<comment type="pathway">
    <text evidence="3">Amino-acid biosynthesis; L-valine biosynthesis; L-valine from pyruvate: step 4/4.</text>
</comment>
<dbReference type="InterPro" id="IPR050571">
    <property type="entry name" value="Class-IV_PLP-Dep_Aminotrnsfr"/>
</dbReference>
<comment type="pathway">
    <text evidence="4">Amino-acid biosynthesis; L-leucine biosynthesis; L-leucine from 3-methyl-2-oxobutanoate: step 4/4.</text>
</comment>
<dbReference type="Gene3D" id="3.30.470.10">
    <property type="match status" value="1"/>
</dbReference>
<reference evidence="10 11" key="1">
    <citation type="journal article" date="2016" name="Nat. Commun.">
        <title>Thousands of microbial genomes shed light on interconnected biogeochemical processes in an aquifer system.</title>
        <authorList>
            <person name="Anantharaman K."/>
            <person name="Brown C.T."/>
            <person name="Hug L.A."/>
            <person name="Sharon I."/>
            <person name="Castelle C.J."/>
            <person name="Probst A.J."/>
            <person name="Thomas B.C."/>
            <person name="Singh A."/>
            <person name="Wilkins M.J."/>
            <person name="Karaoz U."/>
            <person name="Brodie E.L."/>
            <person name="Williams K.H."/>
            <person name="Hubbard S.S."/>
            <person name="Banfield J.F."/>
        </authorList>
    </citation>
    <scope>NUCLEOTIDE SEQUENCE [LARGE SCALE GENOMIC DNA]</scope>
</reference>
<evidence type="ECO:0000256" key="6">
    <source>
        <dbReference type="ARBA" id="ARBA00013053"/>
    </source>
</evidence>
<dbReference type="Gene3D" id="3.20.10.10">
    <property type="entry name" value="D-amino Acid Aminotransferase, subunit A, domain 2"/>
    <property type="match status" value="1"/>
</dbReference>
<comment type="pathway">
    <text evidence="2">Amino-acid biosynthesis; L-isoleucine biosynthesis; L-isoleucine from 2-oxobutanoate: step 4/4.</text>
</comment>
<dbReference type="Pfam" id="PF01063">
    <property type="entry name" value="Aminotran_4"/>
    <property type="match status" value="1"/>
</dbReference>
<dbReference type="PANTHER" id="PTHR42743">
    <property type="entry name" value="AMINO-ACID AMINOTRANSFERASE"/>
    <property type="match status" value="1"/>
</dbReference>
<comment type="catalytic activity">
    <reaction evidence="8">
        <text>L-isoleucine + 2-oxoglutarate = (S)-3-methyl-2-oxopentanoate + L-glutamate</text>
        <dbReference type="Rhea" id="RHEA:24801"/>
        <dbReference type="ChEBI" id="CHEBI:16810"/>
        <dbReference type="ChEBI" id="CHEBI:29985"/>
        <dbReference type="ChEBI" id="CHEBI:35146"/>
        <dbReference type="ChEBI" id="CHEBI:58045"/>
        <dbReference type="EC" id="2.6.1.42"/>
    </reaction>
</comment>
<evidence type="ECO:0000313" key="10">
    <source>
        <dbReference type="EMBL" id="OGG95033.1"/>
    </source>
</evidence>
<sequence>MIIHFEGKRVQGAALPLTSDSVQFGRGVFESFASLKDGRVFLLERHLERLIAGLETTRIPRRPGRVQLRGWLADLLAEAPEGPQRLKIMAFAEGVWLSATPLEPDLTGAWLLLSHLGNRSLSGIKATAYLESLLAWENVREKGGNEALLCNHHGIIYEGSRTNFFWILNGKIWTKEEGVLPGTVRGFLLEDAPTGIHLGTLKLRELGGLEGAFVTNSVLGIKEVNQIDQIKIPKNSLVSELQSWFDQQRQKLAQKP</sequence>
<dbReference type="InterPro" id="IPR001544">
    <property type="entry name" value="Aminotrans_IV"/>
</dbReference>
<dbReference type="GO" id="GO:0004084">
    <property type="term" value="F:branched-chain-amino-acid transaminase activity"/>
    <property type="evidence" value="ECO:0007669"/>
    <property type="project" value="UniProtKB-EC"/>
</dbReference>
<evidence type="ECO:0000256" key="7">
    <source>
        <dbReference type="ARBA" id="ARBA00048212"/>
    </source>
</evidence>
<dbReference type="GO" id="GO:0046394">
    <property type="term" value="P:carboxylic acid biosynthetic process"/>
    <property type="evidence" value="ECO:0007669"/>
    <property type="project" value="UniProtKB-ARBA"/>
</dbReference>
<organism evidence="10 11">
    <name type="scientific">Candidatus Lambdaproteobacteria bacterium RIFOXYD2_FULL_50_16</name>
    <dbReference type="NCBI Taxonomy" id="1817772"/>
    <lineage>
        <taxon>Bacteria</taxon>
        <taxon>Pseudomonadati</taxon>
        <taxon>Pseudomonadota</taxon>
        <taxon>Candidatus Lambdaproteobacteria</taxon>
    </lineage>
</organism>
<comment type="catalytic activity">
    <reaction evidence="7">
        <text>L-valine + 2-oxoglutarate = 3-methyl-2-oxobutanoate + L-glutamate</text>
        <dbReference type="Rhea" id="RHEA:24813"/>
        <dbReference type="ChEBI" id="CHEBI:11851"/>
        <dbReference type="ChEBI" id="CHEBI:16810"/>
        <dbReference type="ChEBI" id="CHEBI:29985"/>
        <dbReference type="ChEBI" id="CHEBI:57762"/>
        <dbReference type="EC" id="2.6.1.42"/>
    </reaction>
</comment>
<dbReference type="PANTHER" id="PTHR42743:SF11">
    <property type="entry name" value="AMINODEOXYCHORISMATE LYASE"/>
    <property type="match status" value="1"/>
</dbReference>
<comment type="similarity">
    <text evidence="5">Belongs to the class-IV pyridoxal-phosphate-dependent aminotransferase family.</text>
</comment>
<comment type="function">
    <text evidence="1">Acts on leucine, isoleucine and valine.</text>
</comment>
<evidence type="ECO:0000256" key="8">
    <source>
        <dbReference type="ARBA" id="ARBA00048798"/>
    </source>
</evidence>
<accession>A0A1F6GA95</accession>
<dbReference type="InterPro" id="IPR036038">
    <property type="entry name" value="Aminotransferase-like"/>
</dbReference>
<dbReference type="SUPFAM" id="SSF56752">
    <property type="entry name" value="D-aminoacid aminotransferase-like PLP-dependent enzymes"/>
    <property type="match status" value="1"/>
</dbReference>
<evidence type="ECO:0000256" key="1">
    <source>
        <dbReference type="ARBA" id="ARBA00003109"/>
    </source>
</evidence>
<dbReference type="InterPro" id="IPR043132">
    <property type="entry name" value="BCAT-like_C"/>
</dbReference>
<evidence type="ECO:0000256" key="2">
    <source>
        <dbReference type="ARBA" id="ARBA00004824"/>
    </source>
</evidence>